<dbReference type="EMBL" id="FQXR01000002">
    <property type="protein sequence ID" value="SHH42669.1"/>
    <property type="molecule type" value="Genomic_DNA"/>
</dbReference>
<gene>
    <name evidence="1" type="ORF">SAMN02745180_00301</name>
</gene>
<sequence>MKRALYFIVICILVLGTSCTGMNGTGNKMVESLEEIGADIVEMDINFGGVIVDKFLSESEIIELGQGIKEEMGIVGEKTEENFYEKNCDKNCYSENITVEDRSIQYNIWGKNENGEAISIFVTSYLDEEKMGGETTAFVDMIKTEEYDRIDEIMEKRRAIFKQNENKAEITTCIIGSFNGKLSRNEIDKKIQMTINKINGKIIENYEDENLVSITAYTPLINNYIYTGNKKMNYNVAMRYNEYEDKTYIWIGTPIITIGY</sequence>
<name>A0A1M5SVY0_9FIRM</name>
<dbReference type="Gene3D" id="3.30.360.40">
    <property type="entry name" value="YwmB-like"/>
    <property type="match status" value="1"/>
</dbReference>
<dbReference type="RefSeq" id="WP_072742754.1">
    <property type="nucleotide sequence ID" value="NZ_FQXR01000002.1"/>
</dbReference>
<dbReference type="Pfam" id="PF08680">
    <property type="entry name" value="DUF1779"/>
    <property type="match status" value="1"/>
</dbReference>
<dbReference type="InterPro" id="IPR036209">
    <property type="entry name" value="YwmB-like_sf"/>
</dbReference>
<dbReference type="OrthoDB" id="1708334at2"/>
<protein>
    <submittedName>
        <fullName evidence="1">TATA-box binding</fullName>
    </submittedName>
</protein>
<organism evidence="1 2">
    <name type="scientific">Sporanaerobacter acetigenes DSM 13106</name>
    <dbReference type="NCBI Taxonomy" id="1123281"/>
    <lineage>
        <taxon>Bacteria</taxon>
        <taxon>Bacillati</taxon>
        <taxon>Bacillota</taxon>
        <taxon>Tissierellia</taxon>
        <taxon>Tissierellales</taxon>
        <taxon>Sporanaerobacteraceae</taxon>
        <taxon>Sporanaerobacter</taxon>
    </lineage>
</organism>
<dbReference type="PROSITE" id="PS51257">
    <property type="entry name" value="PROKAR_LIPOPROTEIN"/>
    <property type="match status" value="1"/>
</dbReference>
<keyword evidence="2" id="KW-1185">Reference proteome</keyword>
<dbReference type="Proteomes" id="UP000184389">
    <property type="component" value="Unassembled WGS sequence"/>
</dbReference>
<proteinExistence type="predicted"/>
<dbReference type="STRING" id="1123281.SAMN02745180_00301"/>
<dbReference type="InterPro" id="IPR014794">
    <property type="entry name" value="DUF1779"/>
</dbReference>
<reference evidence="1 2" key="1">
    <citation type="submission" date="2016-11" db="EMBL/GenBank/DDBJ databases">
        <authorList>
            <person name="Jaros S."/>
            <person name="Januszkiewicz K."/>
            <person name="Wedrychowicz H."/>
        </authorList>
    </citation>
    <scope>NUCLEOTIDE SEQUENCE [LARGE SCALE GENOMIC DNA]</scope>
    <source>
        <strain evidence="1 2">DSM 13106</strain>
    </source>
</reference>
<dbReference type="AlphaFoldDB" id="A0A1M5SVY0"/>
<accession>A0A1M5SVY0</accession>
<evidence type="ECO:0000313" key="2">
    <source>
        <dbReference type="Proteomes" id="UP000184389"/>
    </source>
</evidence>
<dbReference type="SUPFAM" id="SSF143842">
    <property type="entry name" value="YwmB-like"/>
    <property type="match status" value="1"/>
</dbReference>
<evidence type="ECO:0000313" key="1">
    <source>
        <dbReference type="EMBL" id="SHH42669.1"/>
    </source>
</evidence>